<accession>A0A834M346</accession>
<keyword evidence="3" id="KW-1185">Reference proteome</keyword>
<dbReference type="AlphaFoldDB" id="A0A834M346"/>
<feature type="non-terminal residue" evidence="1">
    <location>
        <position position="1"/>
    </location>
</feature>
<protein>
    <submittedName>
        <fullName evidence="1">Uncharacterized protein</fullName>
    </submittedName>
</protein>
<gene>
    <name evidence="2" type="ORF">GWI33_001585</name>
    <name evidence="1" type="ORF">GWI33_002689</name>
</gene>
<organism evidence="1 3">
    <name type="scientific">Rhynchophorus ferrugineus</name>
    <name type="common">Red palm weevil</name>
    <name type="synonym">Curculio ferrugineus</name>
    <dbReference type="NCBI Taxonomy" id="354439"/>
    <lineage>
        <taxon>Eukaryota</taxon>
        <taxon>Metazoa</taxon>
        <taxon>Ecdysozoa</taxon>
        <taxon>Arthropoda</taxon>
        <taxon>Hexapoda</taxon>
        <taxon>Insecta</taxon>
        <taxon>Pterygota</taxon>
        <taxon>Neoptera</taxon>
        <taxon>Endopterygota</taxon>
        <taxon>Coleoptera</taxon>
        <taxon>Polyphaga</taxon>
        <taxon>Cucujiformia</taxon>
        <taxon>Curculionidae</taxon>
        <taxon>Dryophthorinae</taxon>
        <taxon>Rhynchophorus</taxon>
    </lineage>
</organism>
<name>A0A834M346_RHYFE</name>
<comment type="caution">
    <text evidence="1">The sequence shown here is derived from an EMBL/GenBank/DDBJ whole genome shotgun (WGS) entry which is preliminary data.</text>
</comment>
<dbReference type="Proteomes" id="UP000625711">
    <property type="component" value="Unassembled WGS sequence"/>
</dbReference>
<dbReference type="EMBL" id="JAACXV010021983">
    <property type="protein sequence ID" value="KAF7263369.1"/>
    <property type="molecule type" value="Genomic_DNA"/>
</dbReference>
<sequence length="97" mass="11172">KQSNGTIRKTREKQRYINCNSDQPQAKQNQYCFREVVTPQHFAVQNNSLHWPDASVLIASSVEIRYCVTTDLLSLENILKRNSALCLPLGQDRPNLR</sequence>
<reference evidence="1" key="1">
    <citation type="submission" date="2020-08" db="EMBL/GenBank/DDBJ databases">
        <title>Genome sequencing and assembly of the red palm weevil Rhynchophorus ferrugineus.</title>
        <authorList>
            <person name="Dias G.B."/>
            <person name="Bergman C.M."/>
            <person name="Manee M."/>
        </authorList>
    </citation>
    <scope>NUCLEOTIDE SEQUENCE</scope>
    <source>
        <strain evidence="1">AA-2017</strain>
        <tissue evidence="1">Whole larva</tissue>
    </source>
</reference>
<evidence type="ECO:0000313" key="3">
    <source>
        <dbReference type="Proteomes" id="UP000625711"/>
    </source>
</evidence>
<evidence type="ECO:0000313" key="2">
    <source>
        <dbReference type="EMBL" id="KAF7263623.1"/>
    </source>
</evidence>
<dbReference type="EMBL" id="JAACXV010020338">
    <property type="protein sequence ID" value="KAF7263623.1"/>
    <property type="molecule type" value="Genomic_DNA"/>
</dbReference>
<evidence type="ECO:0000313" key="1">
    <source>
        <dbReference type="EMBL" id="KAF7263369.1"/>
    </source>
</evidence>
<proteinExistence type="predicted"/>